<feature type="domain" description="Protein kinase" evidence="12">
    <location>
        <begin position="4"/>
        <end position="260"/>
    </location>
</feature>
<evidence type="ECO:0000256" key="11">
    <source>
        <dbReference type="SAM" id="MobiDB-lite"/>
    </source>
</evidence>
<evidence type="ECO:0000256" key="8">
    <source>
        <dbReference type="ARBA" id="ARBA00048679"/>
    </source>
</evidence>
<feature type="compositionally biased region" description="Acidic residues" evidence="11">
    <location>
        <begin position="316"/>
        <end position="342"/>
    </location>
</feature>
<comment type="caution">
    <text evidence="13">The sequence shown here is derived from an EMBL/GenBank/DDBJ whole genome shotgun (WGS) entry which is preliminary data.</text>
</comment>
<dbReference type="CDD" id="cd14662">
    <property type="entry name" value="STKc_SnRK2"/>
    <property type="match status" value="1"/>
</dbReference>
<dbReference type="InterPro" id="IPR000719">
    <property type="entry name" value="Prot_kinase_dom"/>
</dbReference>
<gene>
    <name evidence="13" type="ORF">MANES_07G019500v8</name>
</gene>
<dbReference type="Gene3D" id="1.10.510.10">
    <property type="entry name" value="Transferase(Phosphotransferase) domain 1"/>
    <property type="match status" value="1"/>
</dbReference>
<dbReference type="AlphaFoldDB" id="A0A2C9VHQ3"/>
<evidence type="ECO:0000256" key="6">
    <source>
        <dbReference type="ARBA" id="ARBA00022840"/>
    </source>
</evidence>
<proteinExistence type="inferred from homology"/>
<keyword evidence="3" id="KW-0808">Transferase</keyword>
<sequence>MDKYELVKEIGSGNFGVARLMRNKETKELVAMKYIERGNKIDENVAREIMNHRSLIHPNIIRFKEVVLTPTHLAIVMEYAAGGELFERICNAGRFSEDEARYFFQQLISGVSYCHTLQICHRDLKLENTLLDGSPAPRLKICDFGYSKSSLLHSRPKSTVGTPAYIAPEVLSRREYDGKMADVWSCGVTLYVMLVGAYPFEDHEDPKNFRKTINKIMAVQYKIPDYVHISQDCRQLLSRIFVAYPAKRITIKEIKNHPWFLKNLPRELTEAAQAMYYKRGNNTFSLQTDEEIMKIVEDGKIPPPVSRTIGSFGWGGEEDGDGKEDNDTEGEEEEEEEEEEDEYEKRVKEAQASGEFHVS</sequence>
<comment type="catalytic activity">
    <reaction evidence="8">
        <text>L-seryl-[protein] + ATP = O-phospho-L-seryl-[protein] + ADP + H(+)</text>
        <dbReference type="Rhea" id="RHEA:17989"/>
        <dbReference type="Rhea" id="RHEA-COMP:9863"/>
        <dbReference type="Rhea" id="RHEA-COMP:11604"/>
        <dbReference type="ChEBI" id="CHEBI:15378"/>
        <dbReference type="ChEBI" id="CHEBI:29999"/>
        <dbReference type="ChEBI" id="CHEBI:30616"/>
        <dbReference type="ChEBI" id="CHEBI:83421"/>
        <dbReference type="ChEBI" id="CHEBI:456216"/>
        <dbReference type="EC" id="2.7.11.1"/>
    </reaction>
</comment>
<dbReference type="EC" id="2.7.11.1" evidence="1"/>
<dbReference type="Pfam" id="PF00069">
    <property type="entry name" value="Pkinase"/>
    <property type="match status" value="1"/>
</dbReference>
<dbReference type="Gramene" id="Manes.07G019500.1.v8.1">
    <property type="protein sequence ID" value="Manes.07G019500.1.v8.1.CDS"/>
    <property type="gene ID" value="Manes.07G019500.v8.1"/>
</dbReference>
<dbReference type="SUPFAM" id="SSF56112">
    <property type="entry name" value="Protein kinase-like (PK-like)"/>
    <property type="match status" value="1"/>
</dbReference>
<evidence type="ECO:0000256" key="4">
    <source>
        <dbReference type="ARBA" id="ARBA00022741"/>
    </source>
</evidence>
<accession>A0A2C9VHQ3</accession>
<keyword evidence="2 10" id="KW-0723">Serine/threonine-protein kinase</keyword>
<evidence type="ECO:0000256" key="3">
    <source>
        <dbReference type="ARBA" id="ARBA00022679"/>
    </source>
</evidence>
<feature type="region of interest" description="Disordered" evidence="11">
    <location>
        <begin position="305"/>
        <end position="359"/>
    </location>
</feature>
<feature type="binding site" evidence="9">
    <location>
        <position position="33"/>
    </location>
    <ligand>
        <name>ATP</name>
        <dbReference type="ChEBI" id="CHEBI:30616"/>
    </ligand>
</feature>
<dbReference type="SMART" id="SM00220">
    <property type="entry name" value="S_TKc"/>
    <property type="match status" value="1"/>
</dbReference>
<dbReference type="EMBL" id="CM004393">
    <property type="protein sequence ID" value="OAY44954.1"/>
    <property type="molecule type" value="Genomic_DNA"/>
</dbReference>
<dbReference type="STRING" id="3983.A0A2C9VHQ3"/>
<evidence type="ECO:0000256" key="2">
    <source>
        <dbReference type="ARBA" id="ARBA00022527"/>
    </source>
</evidence>
<dbReference type="OrthoDB" id="193931at2759"/>
<dbReference type="Proteomes" id="UP000091857">
    <property type="component" value="Chromosome 7"/>
</dbReference>
<evidence type="ECO:0000256" key="5">
    <source>
        <dbReference type="ARBA" id="ARBA00022777"/>
    </source>
</evidence>
<dbReference type="Gene3D" id="3.30.200.20">
    <property type="entry name" value="Phosphorylase Kinase, domain 1"/>
    <property type="match status" value="1"/>
</dbReference>
<dbReference type="OMA" id="CIQPSQD"/>
<keyword evidence="14" id="KW-1185">Reference proteome</keyword>
<dbReference type="InterPro" id="IPR011009">
    <property type="entry name" value="Kinase-like_dom_sf"/>
</dbReference>
<dbReference type="InterPro" id="IPR017441">
    <property type="entry name" value="Protein_kinase_ATP_BS"/>
</dbReference>
<keyword evidence="4 9" id="KW-0547">Nucleotide-binding</keyword>
<evidence type="ECO:0000256" key="7">
    <source>
        <dbReference type="ARBA" id="ARBA00047899"/>
    </source>
</evidence>
<evidence type="ECO:0000256" key="10">
    <source>
        <dbReference type="RuleBase" id="RU000304"/>
    </source>
</evidence>
<evidence type="ECO:0000256" key="9">
    <source>
        <dbReference type="PROSITE-ProRule" id="PRU10141"/>
    </source>
</evidence>
<comment type="similarity">
    <text evidence="10">Belongs to the protein kinase superfamily.</text>
</comment>
<dbReference type="PROSITE" id="PS00108">
    <property type="entry name" value="PROTEIN_KINASE_ST"/>
    <property type="match status" value="1"/>
</dbReference>
<evidence type="ECO:0000313" key="13">
    <source>
        <dbReference type="EMBL" id="OAY44954.1"/>
    </source>
</evidence>
<protein>
    <recommendedName>
        <fullName evidence="1">non-specific serine/threonine protein kinase</fullName>
        <ecNumber evidence="1">2.7.11.1</ecNumber>
    </recommendedName>
</protein>
<name>A0A2C9VHQ3_MANES</name>
<dbReference type="FunFam" id="3.30.200.20:FF:000045">
    <property type="entry name" value="Serine/threonine-protein kinase SRK2E"/>
    <property type="match status" value="1"/>
</dbReference>
<evidence type="ECO:0000256" key="1">
    <source>
        <dbReference type="ARBA" id="ARBA00012513"/>
    </source>
</evidence>
<evidence type="ECO:0000259" key="12">
    <source>
        <dbReference type="PROSITE" id="PS50011"/>
    </source>
</evidence>
<dbReference type="FunFam" id="1.10.510.10:FF:000132">
    <property type="entry name" value="Serine/threonine-protein kinase SRK2A"/>
    <property type="match status" value="1"/>
</dbReference>
<dbReference type="InterPro" id="IPR008271">
    <property type="entry name" value="Ser/Thr_kinase_AS"/>
</dbReference>
<organism evidence="13 14">
    <name type="scientific">Manihot esculenta</name>
    <name type="common">Cassava</name>
    <name type="synonym">Jatropha manihot</name>
    <dbReference type="NCBI Taxonomy" id="3983"/>
    <lineage>
        <taxon>Eukaryota</taxon>
        <taxon>Viridiplantae</taxon>
        <taxon>Streptophyta</taxon>
        <taxon>Embryophyta</taxon>
        <taxon>Tracheophyta</taxon>
        <taxon>Spermatophyta</taxon>
        <taxon>Magnoliopsida</taxon>
        <taxon>eudicotyledons</taxon>
        <taxon>Gunneridae</taxon>
        <taxon>Pentapetalae</taxon>
        <taxon>rosids</taxon>
        <taxon>fabids</taxon>
        <taxon>Malpighiales</taxon>
        <taxon>Euphorbiaceae</taxon>
        <taxon>Crotonoideae</taxon>
        <taxon>Manihoteae</taxon>
        <taxon>Manihot</taxon>
    </lineage>
</organism>
<comment type="catalytic activity">
    <reaction evidence="7">
        <text>L-threonyl-[protein] + ATP = O-phospho-L-threonyl-[protein] + ADP + H(+)</text>
        <dbReference type="Rhea" id="RHEA:46608"/>
        <dbReference type="Rhea" id="RHEA-COMP:11060"/>
        <dbReference type="Rhea" id="RHEA-COMP:11605"/>
        <dbReference type="ChEBI" id="CHEBI:15378"/>
        <dbReference type="ChEBI" id="CHEBI:30013"/>
        <dbReference type="ChEBI" id="CHEBI:30616"/>
        <dbReference type="ChEBI" id="CHEBI:61977"/>
        <dbReference type="ChEBI" id="CHEBI:456216"/>
        <dbReference type="EC" id="2.7.11.1"/>
    </reaction>
</comment>
<keyword evidence="6 9" id="KW-0067">ATP-binding</keyword>
<dbReference type="PANTHER" id="PTHR24343:SF376">
    <property type="entry name" value="SERINE_THREONINE-PROTEIN KINASE SRK2A-RELATED"/>
    <property type="match status" value="1"/>
</dbReference>
<evidence type="ECO:0000313" key="14">
    <source>
        <dbReference type="Proteomes" id="UP000091857"/>
    </source>
</evidence>
<keyword evidence="5" id="KW-0418">Kinase</keyword>
<dbReference type="GO" id="GO:0005524">
    <property type="term" value="F:ATP binding"/>
    <property type="evidence" value="ECO:0007669"/>
    <property type="project" value="UniProtKB-UniRule"/>
</dbReference>
<dbReference type="PANTHER" id="PTHR24343">
    <property type="entry name" value="SERINE/THREONINE KINASE"/>
    <property type="match status" value="1"/>
</dbReference>
<reference evidence="14" key="1">
    <citation type="journal article" date="2016" name="Nat. Biotechnol.">
        <title>Sequencing wild and cultivated cassava and related species reveals extensive interspecific hybridization and genetic diversity.</title>
        <authorList>
            <person name="Bredeson J.V."/>
            <person name="Lyons J.B."/>
            <person name="Prochnik S.E."/>
            <person name="Wu G.A."/>
            <person name="Ha C.M."/>
            <person name="Edsinger-Gonzales E."/>
            <person name="Grimwood J."/>
            <person name="Schmutz J."/>
            <person name="Rabbi I.Y."/>
            <person name="Egesi C."/>
            <person name="Nauluvula P."/>
            <person name="Lebot V."/>
            <person name="Ndunguru J."/>
            <person name="Mkamilo G."/>
            <person name="Bart R.S."/>
            <person name="Setter T.L."/>
            <person name="Gleadow R.M."/>
            <person name="Kulakow P."/>
            <person name="Ferguson M.E."/>
            <person name="Rounsley S."/>
            <person name="Rokhsar D.S."/>
        </authorList>
    </citation>
    <scope>NUCLEOTIDE SEQUENCE [LARGE SCALE GENOMIC DNA]</scope>
    <source>
        <strain evidence="14">cv. AM560-2</strain>
    </source>
</reference>
<dbReference type="PROSITE" id="PS50011">
    <property type="entry name" value="PROTEIN_KINASE_DOM"/>
    <property type="match status" value="1"/>
</dbReference>
<dbReference type="PROSITE" id="PS00107">
    <property type="entry name" value="PROTEIN_KINASE_ATP"/>
    <property type="match status" value="1"/>
</dbReference>
<dbReference type="GO" id="GO:0004674">
    <property type="term" value="F:protein serine/threonine kinase activity"/>
    <property type="evidence" value="ECO:0000318"/>
    <property type="project" value="GO_Central"/>
</dbReference>
<dbReference type="GO" id="GO:0006970">
    <property type="term" value="P:response to osmotic stress"/>
    <property type="evidence" value="ECO:0007669"/>
    <property type="project" value="UniProtKB-ARBA"/>
</dbReference>